<evidence type="ECO:0000313" key="1">
    <source>
        <dbReference type="EMBL" id="RUR84922.1"/>
    </source>
</evidence>
<keyword evidence="2" id="KW-1185">Reference proteome</keyword>
<comment type="caution">
    <text evidence="1">The sequence shown here is derived from an EMBL/GenBank/DDBJ whole genome shotgun (WGS) entry which is preliminary data.</text>
</comment>
<sequence>MTVAKTRDFGVPTVDGASALCKSIVATDAMWLHLAHNFFLFQNINKLDDCAFLKSLAAINFGNIMNDFHTQPKINANIFQLLDNRDEFSP</sequence>
<dbReference type="RefSeq" id="WP_016872645.1">
    <property type="nucleotide sequence ID" value="NZ_AJLN01000084.1"/>
</dbReference>
<name>A0A3S1FSR2_CHLFR</name>
<accession>A0A3S1FSR2</accession>
<dbReference type="AlphaFoldDB" id="A0A3S1FSR2"/>
<organism evidence="1 2">
    <name type="scientific">Chlorogloeopsis fritschii PCC 6912</name>
    <dbReference type="NCBI Taxonomy" id="211165"/>
    <lineage>
        <taxon>Bacteria</taxon>
        <taxon>Bacillati</taxon>
        <taxon>Cyanobacteriota</taxon>
        <taxon>Cyanophyceae</taxon>
        <taxon>Nostocales</taxon>
        <taxon>Chlorogloeopsidaceae</taxon>
        <taxon>Chlorogloeopsis</taxon>
    </lineage>
</organism>
<gene>
    <name evidence="1" type="ORF">PCC6912_10380</name>
</gene>
<evidence type="ECO:0000313" key="2">
    <source>
        <dbReference type="Proteomes" id="UP000268857"/>
    </source>
</evidence>
<protein>
    <submittedName>
        <fullName evidence="1">Uncharacterized protein</fullName>
    </submittedName>
</protein>
<dbReference type="EMBL" id="RSCJ01000003">
    <property type="protein sequence ID" value="RUR84922.1"/>
    <property type="molecule type" value="Genomic_DNA"/>
</dbReference>
<reference evidence="1 2" key="1">
    <citation type="journal article" date="2019" name="Genome Biol. Evol.">
        <title>Day and night: Metabolic profiles and evolutionary relationships of six axenic non-marine cyanobacteria.</title>
        <authorList>
            <person name="Will S.E."/>
            <person name="Henke P."/>
            <person name="Boedeker C."/>
            <person name="Huang S."/>
            <person name="Brinkmann H."/>
            <person name="Rohde M."/>
            <person name="Jarek M."/>
            <person name="Friedl T."/>
            <person name="Seufert S."/>
            <person name="Schumacher M."/>
            <person name="Overmann J."/>
            <person name="Neumann-Schaal M."/>
            <person name="Petersen J."/>
        </authorList>
    </citation>
    <scope>NUCLEOTIDE SEQUENCE [LARGE SCALE GENOMIC DNA]</scope>
    <source>
        <strain evidence="1 2">PCC 6912</strain>
    </source>
</reference>
<proteinExistence type="predicted"/>
<dbReference type="Proteomes" id="UP000268857">
    <property type="component" value="Unassembled WGS sequence"/>
</dbReference>